<sequence>MLAAVEDIADVPSLGIGHVADHAVLERLGKTDDGVQRCAQLVGHGGKELGLHMAGACPRSKPE</sequence>
<dbReference type="PATRIC" id="fig|86176.4.peg.178"/>
<evidence type="ECO:0000313" key="1">
    <source>
        <dbReference type="EMBL" id="KPX91416.1"/>
    </source>
</evidence>
<dbReference type="AntiFam" id="ANF00201">
    <property type="entry name" value="Shadow ORF (opposite gacS)"/>
</dbReference>
<dbReference type="AlphaFoldDB" id="A0A0P9ZJP5"/>
<keyword evidence="2" id="KW-1185">Reference proteome</keyword>
<evidence type="ECO:0000313" key="2">
    <source>
        <dbReference type="Proteomes" id="UP000050455"/>
    </source>
</evidence>
<dbReference type="Proteomes" id="UP000050455">
    <property type="component" value="Unassembled WGS sequence"/>
</dbReference>
<gene>
    <name evidence="1" type="ORF">ALO64_00165</name>
</gene>
<dbReference type="EMBL" id="LJQT01000154">
    <property type="protein sequence ID" value="KPX91416.1"/>
    <property type="molecule type" value="Genomic_DNA"/>
</dbReference>
<protein>
    <submittedName>
        <fullName evidence="1">Uncharacterized protein</fullName>
    </submittedName>
</protein>
<name>A0A0P9ZJP5_9PSED</name>
<proteinExistence type="predicted"/>
<accession>A0A0P9ZJP5</accession>
<comment type="caution">
    <text evidence="1">The sequence shown here is derived from an EMBL/GenBank/DDBJ whole genome shotgun (WGS) entry which is preliminary data.</text>
</comment>
<reference evidence="1 2" key="1">
    <citation type="submission" date="2015-09" db="EMBL/GenBank/DDBJ databases">
        <title>Genome announcement of multiple Pseudomonas syringae strains.</title>
        <authorList>
            <person name="Thakur S."/>
            <person name="Wang P.W."/>
            <person name="Gong Y."/>
            <person name="Weir B.S."/>
            <person name="Guttman D.S."/>
        </authorList>
    </citation>
    <scope>NUCLEOTIDE SEQUENCE [LARGE SCALE GENOMIC DNA]</scope>
    <source>
        <strain evidence="1 2">ICMP6289</strain>
    </source>
</reference>
<organism evidence="1 2">
    <name type="scientific">Pseudomonas meliae</name>
    <dbReference type="NCBI Taxonomy" id="86176"/>
    <lineage>
        <taxon>Bacteria</taxon>
        <taxon>Pseudomonadati</taxon>
        <taxon>Pseudomonadota</taxon>
        <taxon>Gammaproteobacteria</taxon>
        <taxon>Pseudomonadales</taxon>
        <taxon>Pseudomonadaceae</taxon>
        <taxon>Pseudomonas</taxon>
    </lineage>
</organism>